<dbReference type="EMBL" id="CP115612">
    <property type="protein sequence ID" value="WBW73149.1"/>
    <property type="molecule type" value="Genomic_DNA"/>
</dbReference>
<evidence type="ECO:0000256" key="7">
    <source>
        <dbReference type="ARBA" id="ARBA00022490"/>
    </source>
</evidence>
<evidence type="ECO:0000313" key="14">
    <source>
        <dbReference type="EMBL" id="WBW73149.1"/>
    </source>
</evidence>
<dbReference type="GO" id="GO:0008608">
    <property type="term" value="P:attachment of spindle microtubules to kinetochore"/>
    <property type="evidence" value="ECO:0007669"/>
    <property type="project" value="InterPro"/>
</dbReference>
<reference evidence="14 15" key="1">
    <citation type="journal article" date="2023" name="G3 (Bethesda)">
        <title>A high-quality reference genome for the fission yeast Schizosaccharomyces osmophilus.</title>
        <authorList>
            <person name="Jia G.S."/>
            <person name="Zhang W.C."/>
            <person name="Liang Y."/>
            <person name="Liu X.H."/>
            <person name="Rhind N."/>
            <person name="Pidoux A."/>
            <person name="Brysch-Herzberg M."/>
            <person name="Du L.L."/>
        </authorList>
    </citation>
    <scope>NUCLEOTIDE SEQUENCE [LARGE SCALE GENOMIC DNA]</scope>
    <source>
        <strain evidence="14 15">CBS 15793</strain>
    </source>
</reference>
<keyword evidence="15" id="KW-1185">Reference proteome</keyword>
<dbReference type="PANTHER" id="PTHR28262">
    <property type="entry name" value="DASH COMPLEX SUBUNIT SPC19"/>
    <property type="match status" value="1"/>
</dbReference>
<evidence type="ECO:0000256" key="5">
    <source>
        <dbReference type="ARBA" id="ARBA00016329"/>
    </source>
</evidence>
<dbReference type="PANTHER" id="PTHR28262:SF1">
    <property type="entry name" value="DASH COMPLEX SUBUNIT SPC19"/>
    <property type="match status" value="1"/>
</dbReference>
<dbReference type="Proteomes" id="UP001212411">
    <property type="component" value="Chromosome 2"/>
</dbReference>
<keyword evidence="8" id="KW-0995">Kinetochore</keyword>
<evidence type="ECO:0000256" key="10">
    <source>
        <dbReference type="ARBA" id="ARBA00023242"/>
    </source>
</evidence>
<comment type="similarity">
    <text evidence="4">Belongs to the DASH complex SPC19 family.</text>
</comment>
<keyword evidence="9" id="KW-0206">Cytoskeleton</keyword>
<proteinExistence type="inferred from homology"/>
<keyword evidence="13" id="KW-0175">Coiled coil</keyword>
<evidence type="ECO:0000256" key="8">
    <source>
        <dbReference type="ARBA" id="ARBA00022838"/>
    </source>
</evidence>
<dbReference type="RefSeq" id="XP_056037392.1">
    <property type="nucleotide sequence ID" value="XM_056181784.1"/>
</dbReference>
<dbReference type="GeneID" id="80876473"/>
<evidence type="ECO:0000256" key="1">
    <source>
        <dbReference type="ARBA" id="ARBA00004123"/>
    </source>
</evidence>
<feature type="coiled-coil region" evidence="13">
    <location>
        <begin position="75"/>
        <end position="109"/>
    </location>
</feature>
<evidence type="ECO:0000256" key="2">
    <source>
        <dbReference type="ARBA" id="ARBA00004186"/>
    </source>
</evidence>
<dbReference type="GO" id="GO:0005876">
    <property type="term" value="C:spindle microtubule"/>
    <property type="evidence" value="ECO:0007669"/>
    <property type="project" value="InterPro"/>
</dbReference>
<evidence type="ECO:0000256" key="12">
    <source>
        <dbReference type="ARBA" id="ARBA00032583"/>
    </source>
</evidence>
<dbReference type="Pfam" id="PF08287">
    <property type="entry name" value="DASH_Spc19"/>
    <property type="match status" value="1"/>
</dbReference>
<keyword evidence="6" id="KW-0158">Chromosome</keyword>
<comment type="subcellular location">
    <subcellularLocation>
        <location evidence="3">Chromosome</location>
        <location evidence="3">Centromere</location>
        <location evidence="3">Kinetochore</location>
    </subcellularLocation>
    <subcellularLocation>
        <location evidence="2">Cytoplasm</location>
        <location evidence="2">Cytoskeleton</location>
        <location evidence="2">Spindle</location>
    </subcellularLocation>
    <subcellularLocation>
        <location evidence="1">Nucleus</location>
    </subcellularLocation>
</comment>
<keyword evidence="7" id="KW-0963">Cytoplasm</keyword>
<name>A0AAE9WCR8_9SCHI</name>
<keyword evidence="11" id="KW-0137">Centromere</keyword>
<evidence type="ECO:0000256" key="3">
    <source>
        <dbReference type="ARBA" id="ARBA00004629"/>
    </source>
</evidence>
<protein>
    <recommendedName>
        <fullName evidence="5">DASH complex subunit SPC19</fullName>
    </recommendedName>
    <alternativeName>
        <fullName evidence="12">Outer kinetochore protein SPC19</fullName>
    </alternativeName>
</protein>
<evidence type="ECO:0000256" key="6">
    <source>
        <dbReference type="ARBA" id="ARBA00022454"/>
    </source>
</evidence>
<evidence type="ECO:0000256" key="13">
    <source>
        <dbReference type="SAM" id="Coils"/>
    </source>
</evidence>
<keyword evidence="10" id="KW-0539">Nucleus</keyword>
<dbReference type="GO" id="GO:0042729">
    <property type="term" value="C:DASH complex"/>
    <property type="evidence" value="ECO:0007669"/>
    <property type="project" value="InterPro"/>
</dbReference>
<dbReference type="KEGG" id="som:SOMG_02993"/>
<evidence type="ECO:0000313" key="15">
    <source>
        <dbReference type="Proteomes" id="UP001212411"/>
    </source>
</evidence>
<dbReference type="InterPro" id="IPR013251">
    <property type="entry name" value="DASH_Spc19"/>
</dbReference>
<dbReference type="AlphaFoldDB" id="A0AAE9WCR8"/>
<evidence type="ECO:0000256" key="11">
    <source>
        <dbReference type="ARBA" id="ARBA00023328"/>
    </source>
</evidence>
<sequence>MSYLDGLEQCVNSLQASIDTLSSSIVTLDSGIHDFPRIKKVLKVQRHFRLISEQQLQERRQKFDESIKPYLLQAFQKLEESISSLQRQEDSLRTKYELQEARLDMLKNRPPITALPLNSDTTDQLKITIAKRQKLLYTLERYDLQLRQKRGY</sequence>
<accession>A0AAE9WCR8</accession>
<organism evidence="14 15">
    <name type="scientific">Schizosaccharomyces osmophilus</name>
    <dbReference type="NCBI Taxonomy" id="2545709"/>
    <lineage>
        <taxon>Eukaryota</taxon>
        <taxon>Fungi</taxon>
        <taxon>Dikarya</taxon>
        <taxon>Ascomycota</taxon>
        <taxon>Taphrinomycotina</taxon>
        <taxon>Schizosaccharomycetes</taxon>
        <taxon>Schizosaccharomycetales</taxon>
        <taxon>Schizosaccharomycetaceae</taxon>
        <taxon>Schizosaccharomyces</taxon>
    </lineage>
</organism>
<evidence type="ECO:0000256" key="4">
    <source>
        <dbReference type="ARBA" id="ARBA00008952"/>
    </source>
</evidence>
<evidence type="ECO:0000256" key="9">
    <source>
        <dbReference type="ARBA" id="ARBA00023212"/>
    </source>
</evidence>
<gene>
    <name evidence="14" type="primary">spc19</name>
    <name evidence="14" type="ORF">SOMG_02993</name>
</gene>